<reference evidence="1" key="1">
    <citation type="submission" date="2020-08" db="EMBL/GenBank/DDBJ databases">
        <title>Multicomponent nature underlies the extraordinary mechanical properties of spider dragline silk.</title>
        <authorList>
            <person name="Kono N."/>
            <person name="Nakamura H."/>
            <person name="Mori M."/>
            <person name="Yoshida Y."/>
            <person name="Ohtoshi R."/>
            <person name="Malay A.D."/>
            <person name="Moran D.A.P."/>
            <person name="Tomita M."/>
            <person name="Numata K."/>
            <person name="Arakawa K."/>
        </authorList>
    </citation>
    <scope>NUCLEOTIDE SEQUENCE</scope>
</reference>
<dbReference type="EMBL" id="BMAW01026082">
    <property type="protein sequence ID" value="GFT95484.1"/>
    <property type="molecule type" value="Genomic_DNA"/>
</dbReference>
<name>A0A8X6Q193_NEPPI</name>
<protein>
    <submittedName>
        <fullName evidence="1">Uncharacterized protein</fullName>
    </submittedName>
</protein>
<organism evidence="1 2">
    <name type="scientific">Nephila pilipes</name>
    <name type="common">Giant wood spider</name>
    <name type="synonym">Nephila maculata</name>
    <dbReference type="NCBI Taxonomy" id="299642"/>
    <lineage>
        <taxon>Eukaryota</taxon>
        <taxon>Metazoa</taxon>
        <taxon>Ecdysozoa</taxon>
        <taxon>Arthropoda</taxon>
        <taxon>Chelicerata</taxon>
        <taxon>Arachnida</taxon>
        <taxon>Araneae</taxon>
        <taxon>Araneomorphae</taxon>
        <taxon>Entelegynae</taxon>
        <taxon>Araneoidea</taxon>
        <taxon>Nephilidae</taxon>
        <taxon>Nephila</taxon>
    </lineage>
</organism>
<gene>
    <name evidence="1" type="ORF">NPIL_484571</name>
</gene>
<proteinExistence type="predicted"/>
<keyword evidence="2" id="KW-1185">Reference proteome</keyword>
<accession>A0A8X6Q193</accession>
<sequence length="103" mass="11612">MDYLYGAPWPHPVFGKHETVPHLFTCDASAGENQLWACVSRKMLKMDPDLESDVPLCRQSSILIFLVGEKKISELEVFLRAGFKYNHSAEAPYSLLLASKTEP</sequence>
<comment type="caution">
    <text evidence="1">The sequence shown here is derived from an EMBL/GenBank/DDBJ whole genome shotgun (WGS) entry which is preliminary data.</text>
</comment>
<evidence type="ECO:0000313" key="2">
    <source>
        <dbReference type="Proteomes" id="UP000887013"/>
    </source>
</evidence>
<dbReference type="AlphaFoldDB" id="A0A8X6Q193"/>
<evidence type="ECO:0000313" key="1">
    <source>
        <dbReference type="EMBL" id="GFT95484.1"/>
    </source>
</evidence>
<dbReference type="Proteomes" id="UP000887013">
    <property type="component" value="Unassembled WGS sequence"/>
</dbReference>